<dbReference type="InterPro" id="IPR023827">
    <property type="entry name" value="Peptidase_S8_Asp-AS"/>
</dbReference>
<dbReference type="InterPro" id="IPR000209">
    <property type="entry name" value="Peptidase_S8/S53_dom"/>
</dbReference>
<comment type="similarity">
    <text evidence="1 3">Belongs to the peptidase S8 family.</text>
</comment>
<dbReference type="AlphaFoldDB" id="A0A660SDI3"/>
<protein>
    <recommendedName>
        <fullName evidence="4">Peptidase S8/S53 domain-containing protein</fullName>
    </recommendedName>
</protein>
<proteinExistence type="inferred from homology"/>
<dbReference type="InterPro" id="IPR036852">
    <property type="entry name" value="Peptidase_S8/S53_dom_sf"/>
</dbReference>
<dbReference type="Gene3D" id="3.40.50.200">
    <property type="entry name" value="Peptidase S8/S53 domain"/>
    <property type="match status" value="2"/>
</dbReference>
<dbReference type="GO" id="GO:0004252">
    <property type="term" value="F:serine-type endopeptidase activity"/>
    <property type="evidence" value="ECO:0007669"/>
    <property type="project" value="InterPro"/>
</dbReference>
<comment type="caution">
    <text evidence="3">Lacks conserved residue(s) required for the propagation of feature annotation.</text>
</comment>
<accession>A0A660SDI3</accession>
<sequence length="660" mass="74364">MGFLLLIIIGLPIYRPKAEVIYDSSLLKEKGPIPVWVFFTDKGFRDERKLGLALSLSRARDFEDLPLPDDYIGQIEALGAILRCRSRWLNGASFWCPPGLIPRIAELPFVHRIRKIEPMVVREPAYPTGPTGEPDSSYYGYTYLQIKMFNIDKVHALGVYGSGVRIGILDTGFKRRHSALNDVKIVSEYDFLSGDHLYRYRYGAGKEELYIDPFPMIRGLSGIKEGDTVELFFLSDSVYFNYWPTREIFEVFSTGGNLWSRPNNLSLTATDTAYTWGIGVAAADSIDLVWSIKGYYPHRYTLFHRRGKRGNWRDRVEIISSFHRLTDPKLAWGKQLFLSYLQSDSILFLRSCQDTWQPGSTLVYQANHRIRNRGIIAIGDTILLLTDSHHPDSIYLSISTDNGQTFTTDPIFTGREPVLKVKGDTLYLLFKREIDGLTDLCLSRSTDLGKNWSAPVTIVSSTSLGKIDLSPNPLPQITYESYGNIYLAQSPDWTPGPIDSGMVYHPTFIGSDLYYLRRGDTDTDYDPKTDRKDQPDHGTKMLGLIGGLASNLYIGVAFGADFLVAKTERVGKQGVTEDYEFPVEEDTWIEGLEWLERNGARVISSSLAYIDWYDYEDLDGKTAPISIAAHTAAKRGVVIVNAIGNRPGPDTIPPLPPYIT</sequence>
<dbReference type="InterPro" id="IPR036278">
    <property type="entry name" value="Sialidase_sf"/>
</dbReference>
<dbReference type="PANTHER" id="PTHR43806:SF67">
    <property type="entry name" value="EGF-LIKE DOMAIN-CONTAINING PROTEIN"/>
    <property type="match status" value="1"/>
</dbReference>
<dbReference type="PROSITE" id="PS00136">
    <property type="entry name" value="SUBTILASE_ASP"/>
    <property type="match status" value="1"/>
</dbReference>
<dbReference type="Proteomes" id="UP000268469">
    <property type="component" value="Unassembled WGS sequence"/>
</dbReference>
<evidence type="ECO:0000259" key="4">
    <source>
        <dbReference type="Pfam" id="PF00082"/>
    </source>
</evidence>
<feature type="domain" description="Peptidase S8/S53" evidence="4">
    <location>
        <begin position="161"/>
        <end position="646"/>
    </location>
</feature>
<dbReference type="PANTHER" id="PTHR43806">
    <property type="entry name" value="PEPTIDASE S8"/>
    <property type="match status" value="1"/>
</dbReference>
<evidence type="ECO:0000256" key="2">
    <source>
        <dbReference type="ARBA" id="ARBA00022801"/>
    </source>
</evidence>
<feature type="non-terminal residue" evidence="5">
    <location>
        <position position="660"/>
    </location>
</feature>
<dbReference type="PROSITE" id="PS51892">
    <property type="entry name" value="SUBTILASE"/>
    <property type="match status" value="1"/>
</dbReference>
<dbReference type="Gene3D" id="2.120.10.10">
    <property type="match status" value="1"/>
</dbReference>
<dbReference type="InterPro" id="IPR050131">
    <property type="entry name" value="Peptidase_S8_subtilisin-like"/>
</dbReference>
<gene>
    <name evidence="5" type="ORF">DRP53_09790</name>
</gene>
<comment type="caution">
    <text evidence="5">The sequence shown here is derived from an EMBL/GenBank/DDBJ whole genome shotgun (WGS) entry which is preliminary data.</text>
</comment>
<dbReference type="SUPFAM" id="SSF50939">
    <property type="entry name" value="Sialidases"/>
    <property type="match status" value="1"/>
</dbReference>
<evidence type="ECO:0000256" key="3">
    <source>
        <dbReference type="PROSITE-ProRule" id="PRU01240"/>
    </source>
</evidence>
<dbReference type="Pfam" id="PF00082">
    <property type="entry name" value="Peptidase_S8"/>
    <property type="match status" value="1"/>
</dbReference>
<organism evidence="5 6">
    <name type="scientific">candidate division WOR-3 bacterium</name>
    <dbReference type="NCBI Taxonomy" id="2052148"/>
    <lineage>
        <taxon>Bacteria</taxon>
        <taxon>Bacteria division WOR-3</taxon>
    </lineage>
</organism>
<dbReference type="SUPFAM" id="SSF52743">
    <property type="entry name" value="Subtilisin-like"/>
    <property type="match status" value="2"/>
</dbReference>
<dbReference type="EMBL" id="QNBE01000123">
    <property type="protein sequence ID" value="RKX68875.1"/>
    <property type="molecule type" value="Genomic_DNA"/>
</dbReference>
<dbReference type="CDD" id="cd15482">
    <property type="entry name" value="Sialidase_non-viral"/>
    <property type="match status" value="1"/>
</dbReference>
<evidence type="ECO:0000313" key="5">
    <source>
        <dbReference type="EMBL" id="RKX68875.1"/>
    </source>
</evidence>
<evidence type="ECO:0000256" key="1">
    <source>
        <dbReference type="ARBA" id="ARBA00011073"/>
    </source>
</evidence>
<evidence type="ECO:0000313" key="6">
    <source>
        <dbReference type="Proteomes" id="UP000268469"/>
    </source>
</evidence>
<dbReference type="GO" id="GO:0006508">
    <property type="term" value="P:proteolysis"/>
    <property type="evidence" value="ECO:0007669"/>
    <property type="project" value="InterPro"/>
</dbReference>
<keyword evidence="2" id="KW-0378">Hydrolase</keyword>
<reference evidence="5 6" key="1">
    <citation type="submission" date="2018-06" db="EMBL/GenBank/DDBJ databases">
        <title>Extensive metabolic versatility and redundancy in microbially diverse, dynamic hydrothermal sediments.</title>
        <authorList>
            <person name="Dombrowski N."/>
            <person name="Teske A."/>
            <person name="Baker B.J."/>
        </authorList>
    </citation>
    <scope>NUCLEOTIDE SEQUENCE [LARGE SCALE GENOMIC DNA]</scope>
    <source>
        <strain evidence="5">B36_G15</strain>
    </source>
</reference>
<name>A0A660SDI3_UNCW3</name>